<gene>
    <name evidence="2" type="ORF">Ctob_011299</name>
</gene>
<feature type="region of interest" description="Disordered" evidence="1">
    <location>
        <begin position="36"/>
        <end position="74"/>
    </location>
</feature>
<accession>A0A0M0K110</accession>
<proteinExistence type="predicted"/>
<feature type="compositionally biased region" description="Basic and acidic residues" evidence="1">
    <location>
        <begin position="47"/>
        <end position="65"/>
    </location>
</feature>
<name>A0A0M0K110_9EUKA</name>
<keyword evidence="3" id="KW-1185">Reference proteome</keyword>
<evidence type="ECO:0000256" key="1">
    <source>
        <dbReference type="SAM" id="MobiDB-lite"/>
    </source>
</evidence>
<sequence>MTTDDDLLIASLIRYDSENDEWMEGDDERLQPYQAATDAKASQKQWAQEKDEARRLNERRRHEAGALHTSAIGE</sequence>
<dbReference type="EMBL" id="JWZX01001760">
    <property type="protein sequence ID" value="KOO32485.1"/>
    <property type="molecule type" value="Genomic_DNA"/>
</dbReference>
<dbReference type="AlphaFoldDB" id="A0A0M0K110"/>
<dbReference type="Proteomes" id="UP000037460">
    <property type="component" value="Unassembled WGS sequence"/>
</dbReference>
<protein>
    <submittedName>
        <fullName evidence="2">Uncharacterized protein</fullName>
    </submittedName>
</protein>
<evidence type="ECO:0000313" key="3">
    <source>
        <dbReference type="Proteomes" id="UP000037460"/>
    </source>
</evidence>
<reference evidence="3" key="1">
    <citation type="journal article" date="2015" name="PLoS Genet.">
        <title>Genome Sequence and Transcriptome Analyses of Chrysochromulina tobin: Metabolic Tools for Enhanced Algal Fitness in the Prominent Order Prymnesiales (Haptophyceae).</title>
        <authorList>
            <person name="Hovde B.T."/>
            <person name="Deodato C.R."/>
            <person name="Hunsperger H.M."/>
            <person name="Ryken S.A."/>
            <person name="Yost W."/>
            <person name="Jha R.K."/>
            <person name="Patterson J."/>
            <person name="Monnat R.J. Jr."/>
            <person name="Barlow S.B."/>
            <person name="Starkenburg S.R."/>
            <person name="Cattolico R.A."/>
        </authorList>
    </citation>
    <scope>NUCLEOTIDE SEQUENCE</scope>
    <source>
        <strain evidence="3">CCMP291</strain>
    </source>
</reference>
<organism evidence="2 3">
    <name type="scientific">Chrysochromulina tobinii</name>
    <dbReference type="NCBI Taxonomy" id="1460289"/>
    <lineage>
        <taxon>Eukaryota</taxon>
        <taxon>Haptista</taxon>
        <taxon>Haptophyta</taxon>
        <taxon>Prymnesiophyceae</taxon>
        <taxon>Prymnesiales</taxon>
        <taxon>Chrysochromulinaceae</taxon>
        <taxon>Chrysochromulina</taxon>
    </lineage>
</organism>
<comment type="caution">
    <text evidence="2">The sequence shown here is derived from an EMBL/GenBank/DDBJ whole genome shotgun (WGS) entry which is preliminary data.</text>
</comment>
<evidence type="ECO:0000313" key="2">
    <source>
        <dbReference type="EMBL" id="KOO32485.1"/>
    </source>
</evidence>